<reference evidence="1" key="1">
    <citation type="journal article" date="2023" name="GigaByte">
        <title>Genome assembly of the bearded iris, Iris pallida Lam.</title>
        <authorList>
            <person name="Bruccoleri R.E."/>
            <person name="Oakeley E.J."/>
            <person name="Faust A.M.E."/>
            <person name="Altorfer M."/>
            <person name="Dessus-Babus S."/>
            <person name="Burckhardt D."/>
            <person name="Oertli M."/>
            <person name="Naumann U."/>
            <person name="Petersen F."/>
            <person name="Wong J."/>
        </authorList>
    </citation>
    <scope>NUCLEOTIDE SEQUENCE</scope>
    <source>
        <strain evidence="1">GSM-AAB239-AS_SAM_17_03QT</strain>
    </source>
</reference>
<accession>A0AAX6EC39</accession>
<sequence>MVFWFRQLRTSGKFSRDYS</sequence>
<dbReference type="Proteomes" id="UP001140949">
    <property type="component" value="Unassembled WGS sequence"/>
</dbReference>
<dbReference type="EMBL" id="JANAVB010037819">
    <property type="protein sequence ID" value="KAJ6801612.1"/>
    <property type="molecule type" value="Genomic_DNA"/>
</dbReference>
<protein>
    <submittedName>
        <fullName evidence="1">Formin-like protein 5</fullName>
    </submittedName>
</protein>
<comment type="caution">
    <text evidence="1">The sequence shown here is derived from an EMBL/GenBank/DDBJ whole genome shotgun (WGS) entry which is preliminary data.</text>
</comment>
<evidence type="ECO:0000313" key="1">
    <source>
        <dbReference type="EMBL" id="KAJ6801612.1"/>
    </source>
</evidence>
<keyword evidence="2" id="KW-1185">Reference proteome</keyword>
<dbReference type="AlphaFoldDB" id="A0AAX6EC39"/>
<gene>
    <name evidence="1" type="ORF">M6B38_196925</name>
</gene>
<name>A0AAX6EC39_IRIPA</name>
<organism evidence="1 2">
    <name type="scientific">Iris pallida</name>
    <name type="common">Sweet iris</name>
    <dbReference type="NCBI Taxonomy" id="29817"/>
    <lineage>
        <taxon>Eukaryota</taxon>
        <taxon>Viridiplantae</taxon>
        <taxon>Streptophyta</taxon>
        <taxon>Embryophyta</taxon>
        <taxon>Tracheophyta</taxon>
        <taxon>Spermatophyta</taxon>
        <taxon>Magnoliopsida</taxon>
        <taxon>Liliopsida</taxon>
        <taxon>Asparagales</taxon>
        <taxon>Iridaceae</taxon>
        <taxon>Iridoideae</taxon>
        <taxon>Irideae</taxon>
        <taxon>Iris</taxon>
    </lineage>
</organism>
<evidence type="ECO:0000313" key="2">
    <source>
        <dbReference type="Proteomes" id="UP001140949"/>
    </source>
</evidence>
<reference evidence="1" key="2">
    <citation type="submission" date="2023-04" db="EMBL/GenBank/DDBJ databases">
        <authorList>
            <person name="Bruccoleri R.E."/>
            <person name="Oakeley E.J."/>
            <person name="Faust A.-M."/>
            <person name="Dessus-Babus S."/>
            <person name="Altorfer M."/>
            <person name="Burckhardt D."/>
            <person name="Oertli M."/>
            <person name="Naumann U."/>
            <person name="Petersen F."/>
            <person name="Wong J."/>
        </authorList>
    </citation>
    <scope>NUCLEOTIDE SEQUENCE</scope>
    <source>
        <strain evidence="1">GSM-AAB239-AS_SAM_17_03QT</strain>
        <tissue evidence="1">Leaf</tissue>
    </source>
</reference>
<proteinExistence type="predicted"/>